<dbReference type="Gene3D" id="3.30.450.40">
    <property type="match status" value="1"/>
</dbReference>
<dbReference type="EMBL" id="UINC01051362">
    <property type="protein sequence ID" value="SVB65434.1"/>
    <property type="molecule type" value="Genomic_DNA"/>
</dbReference>
<dbReference type="SUPFAM" id="SSF55781">
    <property type="entry name" value="GAF domain-like"/>
    <property type="match status" value="1"/>
</dbReference>
<organism evidence="1">
    <name type="scientific">marine metagenome</name>
    <dbReference type="NCBI Taxonomy" id="408172"/>
    <lineage>
        <taxon>unclassified sequences</taxon>
        <taxon>metagenomes</taxon>
        <taxon>ecological metagenomes</taxon>
    </lineage>
</organism>
<dbReference type="AlphaFoldDB" id="A0A382FST5"/>
<gene>
    <name evidence="1" type="ORF">METZ01_LOCUS218288</name>
</gene>
<name>A0A382FST5_9ZZZZ</name>
<proteinExistence type="predicted"/>
<protein>
    <recommendedName>
        <fullName evidence="2">GAF domain-containing protein</fullName>
    </recommendedName>
</protein>
<accession>A0A382FST5</accession>
<evidence type="ECO:0000313" key="1">
    <source>
        <dbReference type="EMBL" id="SVB65434.1"/>
    </source>
</evidence>
<evidence type="ECO:0008006" key="2">
    <source>
        <dbReference type="Google" id="ProtNLM"/>
    </source>
</evidence>
<dbReference type="InterPro" id="IPR029016">
    <property type="entry name" value="GAF-like_dom_sf"/>
</dbReference>
<sequence length="162" mass="18458">MSDYSELFESLSRKKNHPQDAFSRLYELVNKSIGIKLFTLTTFDIPNAEAQRVYSNMPKEYPVSGTKPIERSAWTKVVLDRHESFVANNINDIAKVFSDYKLIDSLGCQSVCNLPIVLDGKLLGTVNCLDEENYFTSKKVKELEQIKLPALACFLLNLFKKI</sequence>
<reference evidence="1" key="1">
    <citation type="submission" date="2018-05" db="EMBL/GenBank/DDBJ databases">
        <authorList>
            <person name="Lanie J.A."/>
            <person name="Ng W.-L."/>
            <person name="Kazmierczak K.M."/>
            <person name="Andrzejewski T.M."/>
            <person name="Davidsen T.M."/>
            <person name="Wayne K.J."/>
            <person name="Tettelin H."/>
            <person name="Glass J.I."/>
            <person name="Rusch D."/>
            <person name="Podicherti R."/>
            <person name="Tsui H.-C.T."/>
            <person name="Winkler M.E."/>
        </authorList>
    </citation>
    <scope>NUCLEOTIDE SEQUENCE</scope>
</reference>